<dbReference type="Proteomes" id="UP000182204">
    <property type="component" value="Chromosome"/>
</dbReference>
<accession>A0A1L3NLJ4</accession>
<dbReference type="AlphaFoldDB" id="A0A1L3NLJ4"/>
<organism evidence="1 2">
    <name type="scientific">Clostridium sporogenes</name>
    <dbReference type="NCBI Taxonomy" id="1509"/>
    <lineage>
        <taxon>Bacteria</taxon>
        <taxon>Bacillati</taxon>
        <taxon>Bacillota</taxon>
        <taxon>Clostridia</taxon>
        <taxon>Eubacteriales</taxon>
        <taxon>Clostridiaceae</taxon>
        <taxon>Clostridium</taxon>
    </lineage>
</organism>
<name>A0A1L3NLJ4_CLOSG</name>
<sequence>MKKVLNKFSYEVANGSVKGDFNIYQATNGKVYMLMGKGYTVLEEQQIKDLGIDVYELIEFDYELYKKAYTS</sequence>
<dbReference type="EMBL" id="CP013243">
    <property type="protein sequence ID" value="APH17016.1"/>
    <property type="molecule type" value="Genomic_DNA"/>
</dbReference>
<reference evidence="1 2" key="1">
    <citation type="submission" date="2015-11" db="EMBL/GenBank/DDBJ databases">
        <authorList>
            <person name="Hill K.K."/>
            <person name="Shirey T.B."/>
            <person name="Raphael B."/>
            <person name="Daligault H.E."/>
            <person name="Davenport K.W."/>
            <person name="Bruce D.C."/>
            <person name="Foley B.T."/>
            <person name="Johnson S.L."/>
        </authorList>
    </citation>
    <scope>NUCLEOTIDE SEQUENCE [LARGE SCALE GENOMIC DNA]</scope>
    <source>
        <strain evidence="1 2">CDC_1632</strain>
    </source>
</reference>
<protein>
    <submittedName>
        <fullName evidence="1">Uncharacterized protein</fullName>
    </submittedName>
</protein>
<evidence type="ECO:0000313" key="1">
    <source>
        <dbReference type="EMBL" id="APH17016.1"/>
    </source>
</evidence>
<evidence type="ECO:0000313" key="2">
    <source>
        <dbReference type="Proteomes" id="UP000182204"/>
    </source>
</evidence>
<proteinExistence type="predicted"/>
<dbReference type="RefSeq" id="WP_072587027.1">
    <property type="nucleotide sequence ID" value="NZ_CP013243.1"/>
</dbReference>
<gene>
    <name evidence="1" type="ORF">NPD5_3870</name>
</gene>